<dbReference type="CDD" id="cd06261">
    <property type="entry name" value="TM_PBP2"/>
    <property type="match status" value="1"/>
</dbReference>
<dbReference type="EMBL" id="CP060716">
    <property type="protein sequence ID" value="QNN63565.1"/>
    <property type="molecule type" value="Genomic_DNA"/>
</dbReference>
<reference evidence="9 10" key="1">
    <citation type="submission" date="2020-08" db="EMBL/GenBank/DDBJ databases">
        <title>Genome sequence of Leucobacter denitrificans KACC 14055T.</title>
        <authorList>
            <person name="Hyun D.-W."/>
            <person name="Bae J.-W."/>
        </authorList>
    </citation>
    <scope>NUCLEOTIDE SEQUENCE [LARGE SCALE GENOMIC DNA]</scope>
    <source>
        <strain evidence="9 10">KACC 14055</strain>
    </source>
</reference>
<keyword evidence="3" id="KW-1003">Cell membrane</keyword>
<keyword evidence="4 7" id="KW-0812">Transmembrane</keyword>
<dbReference type="InterPro" id="IPR050366">
    <property type="entry name" value="BP-dependent_transpt_permease"/>
</dbReference>
<dbReference type="Pfam" id="PF00528">
    <property type="entry name" value="BPD_transp_1"/>
    <property type="match status" value="1"/>
</dbReference>
<evidence type="ECO:0000256" key="3">
    <source>
        <dbReference type="ARBA" id="ARBA00022475"/>
    </source>
</evidence>
<evidence type="ECO:0000256" key="2">
    <source>
        <dbReference type="ARBA" id="ARBA00022448"/>
    </source>
</evidence>
<feature type="transmembrane region" description="Helical" evidence="7">
    <location>
        <begin position="203"/>
        <end position="228"/>
    </location>
</feature>
<dbReference type="Gene3D" id="1.10.3720.10">
    <property type="entry name" value="MetI-like"/>
    <property type="match status" value="1"/>
</dbReference>
<evidence type="ECO:0000313" key="10">
    <source>
        <dbReference type="Proteomes" id="UP000515934"/>
    </source>
</evidence>
<dbReference type="PANTHER" id="PTHR43386">
    <property type="entry name" value="OLIGOPEPTIDE TRANSPORT SYSTEM PERMEASE PROTEIN APPC"/>
    <property type="match status" value="1"/>
</dbReference>
<evidence type="ECO:0000256" key="5">
    <source>
        <dbReference type="ARBA" id="ARBA00022989"/>
    </source>
</evidence>
<comment type="similarity">
    <text evidence="7">Belongs to the binding-protein-dependent transport system permease family.</text>
</comment>
<evidence type="ECO:0000256" key="7">
    <source>
        <dbReference type="RuleBase" id="RU363032"/>
    </source>
</evidence>
<feature type="domain" description="ABC transmembrane type-1" evidence="8">
    <location>
        <begin position="82"/>
        <end position="271"/>
    </location>
</feature>
<dbReference type="InterPro" id="IPR000515">
    <property type="entry name" value="MetI-like"/>
</dbReference>
<feature type="transmembrane region" description="Helical" evidence="7">
    <location>
        <begin position="86"/>
        <end position="109"/>
    </location>
</feature>
<dbReference type="PANTHER" id="PTHR43386:SF25">
    <property type="entry name" value="PEPTIDE ABC TRANSPORTER PERMEASE PROTEIN"/>
    <property type="match status" value="1"/>
</dbReference>
<dbReference type="InterPro" id="IPR035906">
    <property type="entry name" value="MetI-like_sf"/>
</dbReference>
<dbReference type="KEGG" id="ldn:H9L06_04430"/>
<evidence type="ECO:0000256" key="1">
    <source>
        <dbReference type="ARBA" id="ARBA00004651"/>
    </source>
</evidence>
<sequence length="280" mass="28712">MTITATRPRFSLRSLESGWFSVTISALFLAFITIAALAPSLLAPGDPLAIAPTEGFAEPSLVHLFGTDESGRDIYTRVVHGAGSSVGIGLAATAIGVVAGAVLGFAAGLGPRWLDAALARVFEVLFALPTLVIALLFVAVLGGGAWSATLAIGLATIPGYARMIRARVRGIAASGYAEWARLDGAGPFSVFAKHIAPNSLWPLVSAATLGVGQSIVWVAALGFLGLGAEPPAPEWGAMLDAGRVYLSSAWWMTVMPGLTIVATATALTVIGRRFAAGGSR</sequence>
<dbReference type="RefSeq" id="WP_187556029.1">
    <property type="nucleotide sequence ID" value="NZ_CP060716.1"/>
</dbReference>
<dbReference type="SUPFAM" id="SSF161098">
    <property type="entry name" value="MetI-like"/>
    <property type="match status" value="1"/>
</dbReference>
<feature type="transmembrane region" description="Helical" evidence="7">
    <location>
        <begin position="121"/>
        <end position="139"/>
    </location>
</feature>
<dbReference type="AlphaFoldDB" id="A0A7G9S6U0"/>
<gene>
    <name evidence="9" type="ORF">H9L06_04430</name>
</gene>
<evidence type="ECO:0000256" key="6">
    <source>
        <dbReference type="ARBA" id="ARBA00023136"/>
    </source>
</evidence>
<dbReference type="GO" id="GO:0005886">
    <property type="term" value="C:plasma membrane"/>
    <property type="evidence" value="ECO:0007669"/>
    <property type="project" value="UniProtKB-SubCell"/>
</dbReference>
<feature type="transmembrane region" description="Helical" evidence="7">
    <location>
        <begin position="248"/>
        <end position="270"/>
    </location>
</feature>
<organism evidence="9 10">
    <name type="scientific">Leucobacter denitrificans</name>
    <dbReference type="NCBI Taxonomy" id="683042"/>
    <lineage>
        <taxon>Bacteria</taxon>
        <taxon>Bacillati</taxon>
        <taxon>Actinomycetota</taxon>
        <taxon>Actinomycetes</taxon>
        <taxon>Micrococcales</taxon>
        <taxon>Microbacteriaceae</taxon>
        <taxon>Leucobacter</taxon>
    </lineage>
</organism>
<accession>A0A7G9S6U0</accession>
<dbReference type="GO" id="GO:0055085">
    <property type="term" value="P:transmembrane transport"/>
    <property type="evidence" value="ECO:0007669"/>
    <property type="project" value="InterPro"/>
</dbReference>
<proteinExistence type="inferred from homology"/>
<dbReference type="Proteomes" id="UP000515934">
    <property type="component" value="Chromosome"/>
</dbReference>
<dbReference type="PROSITE" id="PS50928">
    <property type="entry name" value="ABC_TM1"/>
    <property type="match status" value="1"/>
</dbReference>
<feature type="transmembrane region" description="Helical" evidence="7">
    <location>
        <begin position="17"/>
        <end position="38"/>
    </location>
</feature>
<keyword evidence="2 7" id="KW-0813">Transport</keyword>
<evidence type="ECO:0000313" key="9">
    <source>
        <dbReference type="EMBL" id="QNN63565.1"/>
    </source>
</evidence>
<feature type="transmembrane region" description="Helical" evidence="7">
    <location>
        <begin position="145"/>
        <end position="161"/>
    </location>
</feature>
<comment type="subcellular location">
    <subcellularLocation>
        <location evidence="1 7">Cell membrane</location>
        <topology evidence="1 7">Multi-pass membrane protein</topology>
    </subcellularLocation>
</comment>
<keyword evidence="5 7" id="KW-1133">Transmembrane helix</keyword>
<evidence type="ECO:0000256" key="4">
    <source>
        <dbReference type="ARBA" id="ARBA00022692"/>
    </source>
</evidence>
<evidence type="ECO:0000259" key="8">
    <source>
        <dbReference type="PROSITE" id="PS50928"/>
    </source>
</evidence>
<protein>
    <submittedName>
        <fullName evidence="9">ABC transporter permease</fullName>
    </submittedName>
</protein>
<name>A0A7G9S6U0_9MICO</name>
<keyword evidence="10" id="KW-1185">Reference proteome</keyword>
<keyword evidence="6 7" id="KW-0472">Membrane</keyword>